<dbReference type="AlphaFoldDB" id="A0A8W7NXR0"/>
<name>A0A8W7NXR0_ANOCL</name>
<evidence type="ECO:0000313" key="1">
    <source>
        <dbReference type="EnsemblMetazoa" id="ACOM022361-PA.1"/>
    </source>
</evidence>
<accession>A0A8W7NXR0</accession>
<protein>
    <submittedName>
        <fullName evidence="1">Uncharacterized protein</fullName>
    </submittedName>
</protein>
<dbReference type="EnsemblMetazoa" id="ACOM022361-RA">
    <property type="protein sequence ID" value="ACOM022361-PA.1"/>
    <property type="gene ID" value="ACOM022361"/>
</dbReference>
<proteinExistence type="predicted"/>
<dbReference type="Proteomes" id="UP000075882">
    <property type="component" value="Unassembled WGS sequence"/>
</dbReference>
<organism evidence="1">
    <name type="scientific">Anopheles coluzzii</name>
    <name type="common">African malaria mosquito</name>
    <dbReference type="NCBI Taxonomy" id="1518534"/>
    <lineage>
        <taxon>Eukaryota</taxon>
        <taxon>Metazoa</taxon>
        <taxon>Ecdysozoa</taxon>
        <taxon>Arthropoda</taxon>
        <taxon>Hexapoda</taxon>
        <taxon>Insecta</taxon>
        <taxon>Pterygota</taxon>
        <taxon>Neoptera</taxon>
        <taxon>Endopterygota</taxon>
        <taxon>Diptera</taxon>
        <taxon>Nematocera</taxon>
        <taxon>Culicoidea</taxon>
        <taxon>Culicidae</taxon>
        <taxon>Anophelinae</taxon>
        <taxon>Anopheles</taxon>
    </lineage>
</organism>
<reference evidence="1" key="1">
    <citation type="submission" date="2022-08" db="UniProtKB">
        <authorList>
            <consortium name="EnsemblMetazoa"/>
        </authorList>
    </citation>
    <scope>IDENTIFICATION</scope>
</reference>
<sequence length="271" mass="30997">MDYLESLYTPMDGQPGQQHAIKFVQRRKHPDYSEKHHRQHAVAEHARHPGHCHVRFNRVTHQPDEAVHREHGYGGQPVDVAELCFAVRDREARSQRQTERDRSGQVRLLEQVHRAIHEQAGALERVQHRGRLLHDAPWIDFQLIQQRRLVELGRLEAHPRAGRSANPDAIVPVRRCEDGRALAVVGLLLHHPVRVRAGHAVRRGRLIAVRPVHRLGRIVPVHGVVRVERLKVEHLRFVAEAVVHVLRLAARISPELLLVGAARHPLAVWAV</sequence>